<dbReference type="Gene3D" id="3.40.1260.10">
    <property type="entry name" value="DsrEFH-like"/>
    <property type="match status" value="1"/>
</dbReference>
<dbReference type="PANTHER" id="PTHR43429:SF1">
    <property type="entry name" value="NAD(P)H SULFUR OXIDOREDUCTASE (COA-DEPENDENT)"/>
    <property type="match status" value="1"/>
</dbReference>
<gene>
    <name evidence="8" type="ORF">WDJ61_09100</name>
</gene>
<dbReference type="Gene3D" id="3.40.250.10">
    <property type="entry name" value="Rhodanese-like domain"/>
    <property type="match status" value="1"/>
</dbReference>
<dbReference type="Gene3D" id="3.30.110.40">
    <property type="entry name" value="TusA-like domain"/>
    <property type="match status" value="1"/>
</dbReference>
<dbReference type="Pfam" id="PF01206">
    <property type="entry name" value="TusA"/>
    <property type="match status" value="1"/>
</dbReference>
<protein>
    <submittedName>
        <fullName evidence="8">FAD-dependent oxidoreductase</fullName>
    </submittedName>
</protein>
<dbReference type="SMART" id="SM00450">
    <property type="entry name" value="RHOD"/>
    <property type="match status" value="1"/>
</dbReference>
<dbReference type="PRINTS" id="PR00411">
    <property type="entry name" value="PNDRDTASEI"/>
</dbReference>
<evidence type="ECO:0000256" key="6">
    <source>
        <dbReference type="ARBA" id="ARBA00023284"/>
    </source>
</evidence>
<dbReference type="Pfam" id="PF00581">
    <property type="entry name" value="Rhodanese"/>
    <property type="match status" value="1"/>
</dbReference>
<dbReference type="InterPro" id="IPR036873">
    <property type="entry name" value="Rhodanese-like_dom_sf"/>
</dbReference>
<dbReference type="InterPro" id="IPR027396">
    <property type="entry name" value="DsrEFH-like"/>
</dbReference>
<dbReference type="InterPro" id="IPR001455">
    <property type="entry name" value="TusA-like"/>
</dbReference>
<dbReference type="InterPro" id="IPR036868">
    <property type="entry name" value="TusA-like_sf"/>
</dbReference>
<dbReference type="SUPFAM" id="SSF52821">
    <property type="entry name" value="Rhodanese/Cell cycle control phosphatase"/>
    <property type="match status" value="1"/>
</dbReference>
<dbReference type="InterPro" id="IPR016156">
    <property type="entry name" value="FAD/NAD-linked_Rdtase_dimer_sf"/>
</dbReference>
<dbReference type="SUPFAM" id="SSF64307">
    <property type="entry name" value="SirA-like"/>
    <property type="match status" value="1"/>
</dbReference>
<evidence type="ECO:0000256" key="2">
    <source>
        <dbReference type="ARBA" id="ARBA00009130"/>
    </source>
</evidence>
<evidence type="ECO:0000313" key="8">
    <source>
        <dbReference type="EMBL" id="WXB94761.1"/>
    </source>
</evidence>
<dbReference type="InterPro" id="IPR023753">
    <property type="entry name" value="FAD/NAD-binding_dom"/>
</dbReference>
<keyword evidence="6" id="KW-0676">Redox-active center</keyword>
<dbReference type="PROSITE" id="PS50206">
    <property type="entry name" value="RHODANESE_3"/>
    <property type="match status" value="1"/>
</dbReference>
<dbReference type="EMBL" id="CP147404">
    <property type="protein sequence ID" value="WXB94761.1"/>
    <property type="molecule type" value="Genomic_DNA"/>
</dbReference>
<dbReference type="InterPro" id="IPR004099">
    <property type="entry name" value="Pyr_nucl-diS_OxRdtase_dimer"/>
</dbReference>
<feature type="domain" description="Rhodanese" evidence="7">
    <location>
        <begin position="457"/>
        <end position="543"/>
    </location>
</feature>
<dbReference type="Gene3D" id="3.50.50.60">
    <property type="entry name" value="FAD/NAD(P)-binding domain"/>
    <property type="match status" value="2"/>
</dbReference>
<evidence type="ECO:0000256" key="5">
    <source>
        <dbReference type="ARBA" id="ARBA00023002"/>
    </source>
</evidence>
<dbReference type="SUPFAM" id="SSF75169">
    <property type="entry name" value="DsrEFH-like"/>
    <property type="match status" value="1"/>
</dbReference>
<evidence type="ECO:0000313" key="9">
    <source>
        <dbReference type="Proteomes" id="UP001387364"/>
    </source>
</evidence>
<keyword evidence="4" id="KW-0274">FAD</keyword>
<sequence>MKKIVIIGGAAAGATAAARLRRLDPKAQIILFEKGEYISYASCGLPYYIGEMVPQRDSLLIQTVEGLTERYNLDIRIEAEVTYINRKDQTITVKHAKTSEQYEETYDILILATGASPIVPAIRGLDKADNVFTLQTIPDADEIKSWLKKKEAKQAVVIGGGFTAIEIAENLQKRGMQVTIIEAGSQLAPALDEEMAALVHQKLRDQDMNVILGQQVISMDHAEQQLILQNGTVLNSDITILAMGLTPESELAKEAGLAIGKKGGALVNANLQTNDPAIYAIGNVVEWSGEAPSASFTNRQGRVVADHIYGKNVQYSGSIGTTATKLFDLTVAATGSNEKTLKSLNVPYEAVHIHPASQAGYYIGGSSITLKMTFHPETGEIYGAQAIGLTGVEKRIDVIATGIKAKMSVFDLQDLELISSPAFSTPKDPINMLGYVAGNIVNGELKAAHVLQIDEVIAKGGTVIDVREPLEREMGYIKGSKNIPLGELKMRLKEIPKDQPVYVSCQVGQRGYLASNLLKEHGFDVYNVSGGYKMYASVLRDQEARKTPIQTKVEGEQQTMAQAMEAITGDVKADVQLNCLGLQCPGPISQVFQTMNQMNDGEVLEVKVTDPGFISDVKAWCSKTGNTFLKDETIDGITVVYVRRGGAGVNTQVSANSPKGATLVVFDQDLDKAIASFIIATGAAAMGKKVTMFFTFWGLNILRREEAVSQEGKDFIEKMFSKMMPRGPKKLPISNMNMGGMGAKMIRTVMEQKNVDSLEKLMVTAMDLGVEITACAMSMDVMGIREHELIDGVQIGGVASYLGQAEDSNVNLFI</sequence>
<comment type="cofactor">
    <cofactor evidence="1">
        <name>FAD</name>
        <dbReference type="ChEBI" id="CHEBI:57692"/>
    </cofactor>
</comment>
<evidence type="ECO:0000256" key="4">
    <source>
        <dbReference type="ARBA" id="ARBA00022827"/>
    </source>
</evidence>
<dbReference type="Pfam" id="PF02852">
    <property type="entry name" value="Pyr_redox_dim"/>
    <property type="match status" value="1"/>
</dbReference>
<dbReference type="InterPro" id="IPR050260">
    <property type="entry name" value="FAD-bd_OxRdtase"/>
</dbReference>
<dbReference type="Proteomes" id="UP001387364">
    <property type="component" value="Chromosome"/>
</dbReference>
<comment type="similarity">
    <text evidence="2">Belongs to the class-III pyridine nucleotide-disulfide oxidoreductase family.</text>
</comment>
<dbReference type="InterPro" id="IPR001763">
    <property type="entry name" value="Rhodanese-like_dom"/>
</dbReference>
<dbReference type="RefSeq" id="WP_338754595.1">
    <property type="nucleotide sequence ID" value="NZ_CP147404.1"/>
</dbReference>
<dbReference type="InterPro" id="IPR032836">
    <property type="entry name" value="DsrE2-like"/>
</dbReference>
<evidence type="ECO:0000259" key="7">
    <source>
        <dbReference type="PROSITE" id="PS50206"/>
    </source>
</evidence>
<dbReference type="SUPFAM" id="SSF51905">
    <property type="entry name" value="FAD/NAD(P)-binding domain"/>
    <property type="match status" value="2"/>
</dbReference>
<dbReference type="SUPFAM" id="SSF55424">
    <property type="entry name" value="FAD/NAD-linked reductases, dimerisation (C-terminal) domain"/>
    <property type="match status" value="1"/>
</dbReference>
<dbReference type="PANTHER" id="PTHR43429">
    <property type="entry name" value="PYRIDINE NUCLEOTIDE-DISULFIDE OXIDOREDUCTASE DOMAIN-CONTAINING"/>
    <property type="match status" value="1"/>
</dbReference>
<name>A0ABZ2NAV9_9BACI</name>
<keyword evidence="5" id="KW-0560">Oxidoreductase</keyword>
<dbReference type="InterPro" id="IPR036188">
    <property type="entry name" value="FAD/NAD-bd_sf"/>
</dbReference>
<keyword evidence="9" id="KW-1185">Reference proteome</keyword>
<evidence type="ECO:0000256" key="1">
    <source>
        <dbReference type="ARBA" id="ARBA00001974"/>
    </source>
</evidence>
<dbReference type="Pfam" id="PF13686">
    <property type="entry name" value="DrsE_2"/>
    <property type="match status" value="1"/>
</dbReference>
<dbReference type="PRINTS" id="PR00368">
    <property type="entry name" value="FADPNR"/>
</dbReference>
<organism evidence="8 9">
    <name type="scientific">Bacillus kandeliae</name>
    <dbReference type="NCBI Taxonomy" id="3129297"/>
    <lineage>
        <taxon>Bacteria</taxon>
        <taxon>Bacillati</taxon>
        <taxon>Bacillota</taxon>
        <taxon>Bacilli</taxon>
        <taxon>Bacillales</taxon>
        <taxon>Bacillaceae</taxon>
        <taxon>Bacillus</taxon>
    </lineage>
</organism>
<dbReference type="Pfam" id="PF07992">
    <property type="entry name" value="Pyr_redox_2"/>
    <property type="match status" value="1"/>
</dbReference>
<accession>A0ABZ2NAV9</accession>
<reference evidence="8 9" key="1">
    <citation type="submission" date="2024-02" db="EMBL/GenBank/DDBJ databases">
        <title>Seven novel Bacillus-like species.</title>
        <authorList>
            <person name="Liu G."/>
        </authorList>
    </citation>
    <scope>NUCLEOTIDE SEQUENCE [LARGE SCALE GENOMIC DNA]</scope>
    <source>
        <strain evidence="8 9">FJAT-52991</strain>
    </source>
</reference>
<proteinExistence type="inferred from homology"/>
<keyword evidence="3" id="KW-0285">Flavoprotein</keyword>
<evidence type="ECO:0000256" key="3">
    <source>
        <dbReference type="ARBA" id="ARBA00022630"/>
    </source>
</evidence>